<organism evidence="4 5">
    <name type="scientific">Halpernia humi</name>
    <dbReference type="NCBI Taxonomy" id="493375"/>
    <lineage>
        <taxon>Bacteria</taxon>
        <taxon>Pseudomonadati</taxon>
        <taxon>Bacteroidota</taxon>
        <taxon>Flavobacteriia</taxon>
        <taxon>Flavobacteriales</taxon>
        <taxon>Weeksellaceae</taxon>
        <taxon>Chryseobacterium group</taxon>
        <taxon>Halpernia</taxon>
    </lineage>
</organism>
<keyword evidence="1" id="KW-0328">Glycosyltransferase</keyword>
<dbReference type="InterPro" id="IPR029044">
    <property type="entry name" value="Nucleotide-diphossugar_trans"/>
</dbReference>
<reference evidence="5" key="1">
    <citation type="submission" date="2016-10" db="EMBL/GenBank/DDBJ databases">
        <authorList>
            <person name="Varghese N."/>
            <person name="Submissions S."/>
        </authorList>
    </citation>
    <scope>NUCLEOTIDE SEQUENCE [LARGE SCALE GENOMIC DNA]</scope>
    <source>
        <strain evidence="5">DSM 21580</strain>
    </source>
</reference>
<proteinExistence type="predicted"/>
<keyword evidence="5" id="KW-1185">Reference proteome</keyword>
<protein>
    <submittedName>
        <fullName evidence="4">Glycosyltransferase involved in cell wall bisynthesis</fullName>
    </submittedName>
</protein>
<feature type="domain" description="Glycosyltransferase 2-like" evidence="3">
    <location>
        <begin position="5"/>
        <end position="144"/>
    </location>
</feature>
<dbReference type="Gene3D" id="3.90.550.10">
    <property type="entry name" value="Spore Coat Polysaccharide Biosynthesis Protein SpsA, Chain A"/>
    <property type="match status" value="1"/>
</dbReference>
<sequence length="314" mass="36378">MLNISVIIPVYNAEVFLEKAVNSALQHDEVKEILLIEDKSTDTSLELCRKLAAENSKIFLLQHPDKGNHGAGASRNLGLEKATQDFIAFLDADDYYLPNRFEAEKELFKDPKIEGVFGAIGTEFLSEKGKKEFQEKFKQVTLTTVKYPAEGAQVFEGLMGIRKGFGHFFHLNTLTVKAENIKKNKLKFNEKLRIHQDTDFIVKMSYHLYLKSGIIDKAVAIRGVHDDNRITKVKQYSSTYFRNMFLLYESRYIWSKKQEKLSPVLKKTIKNRYISYRIATRTGFSKYFTYVTNSLFNPVLLKTRYRFVALKKHL</sequence>
<evidence type="ECO:0000313" key="4">
    <source>
        <dbReference type="EMBL" id="SEF94948.1"/>
    </source>
</evidence>
<accession>A0A1H5W6I0</accession>
<name>A0A1H5W6I0_9FLAO</name>
<gene>
    <name evidence="4" type="ORF">SAMN05421847_1111</name>
</gene>
<evidence type="ECO:0000313" key="5">
    <source>
        <dbReference type="Proteomes" id="UP000236738"/>
    </source>
</evidence>
<dbReference type="GO" id="GO:0016758">
    <property type="term" value="F:hexosyltransferase activity"/>
    <property type="evidence" value="ECO:0007669"/>
    <property type="project" value="UniProtKB-ARBA"/>
</dbReference>
<dbReference type="PANTHER" id="PTHR22916">
    <property type="entry name" value="GLYCOSYLTRANSFERASE"/>
    <property type="match status" value="1"/>
</dbReference>
<dbReference type="Pfam" id="PF00535">
    <property type="entry name" value="Glycos_transf_2"/>
    <property type="match status" value="1"/>
</dbReference>
<evidence type="ECO:0000259" key="3">
    <source>
        <dbReference type="Pfam" id="PF00535"/>
    </source>
</evidence>
<dbReference type="Proteomes" id="UP000236738">
    <property type="component" value="Unassembled WGS sequence"/>
</dbReference>
<keyword evidence="2 4" id="KW-0808">Transferase</keyword>
<evidence type="ECO:0000256" key="2">
    <source>
        <dbReference type="ARBA" id="ARBA00022679"/>
    </source>
</evidence>
<dbReference type="OrthoDB" id="927791at2"/>
<dbReference type="PANTHER" id="PTHR22916:SF51">
    <property type="entry name" value="GLYCOSYLTRANSFERASE EPSH-RELATED"/>
    <property type="match status" value="1"/>
</dbReference>
<dbReference type="InterPro" id="IPR001173">
    <property type="entry name" value="Glyco_trans_2-like"/>
</dbReference>
<dbReference type="SUPFAM" id="SSF53448">
    <property type="entry name" value="Nucleotide-diphospho-sugar transferases"/>
    <property type="match status" value="1"/>
</dbReference>
<evidence type="ECO:0000256" key="1">
    <source>
        <dbReference type="ARBA" id="ARBA00022676"/>
    </source>
</evidence>
<dbReference type="AlphaFoldDB" id="A0A1H5W6I0"/>
<dbReference type="CDD" id="cd00761">
    <property type="entry name" value="Glyco_tranf_GTA_type"/>
    <property type="match status" value="1"/>
</dbReference>
<dbReference type="EMBL" id="FNUS01000002">
    <property type="protein sequence ID" value="SEF94948.1"/>
    <property type="molecule type" value="Genomic_DNA"/>
</dbReference>
<dbReference type="RefSeq" id="WP_103913116.1">
    <property type="nucleotide sequence ID" value="NZ_FNUS01000002.1"/>
</dbReference>